<dbReference type="InterPro" id="IPR036097">
    <property type="entry name" value="HisK_dim/P_sf"/>
</dbReference>
<dbReference type="CDD" id="cd06225">
    <property type="entry name" value="HAMP"/>
    <property type="match status" value="1"/>
</dbReference>
<dbReference type="PANTHER" id="PTHR43711">
    <property type="entry name" value="TWO-COMPONENT HISTIDINE KINASE"/>
    <property type="match status" value="1"/>
</dbReference>
<dbReference type="InterPro" id="IPR003660">
    <property type="entry name" value="HAMP_dom"/>
</dbReference>
<protein>
    <recommendedName>
        <fullName evidence="2">histidine kinase</fullName>
        <ecNumber evidence="2">2.7.13.3</ecNumber>
    </recommendedName>
</protein>
<dbReference type="EMBL" id="UOFU01000021">
    <property type="protein sequence ID" value="VAW93223.1"/>
    <property type="molecule type" value="Genomic_DNA"/>
</dbReference>
<dbReference type="InterPro" id="IPR003661">
    <property type="entry name" value="HisK_dim/P_dom"/>
</dbReference>
<feature type="coiled-coil region" evidence="6">
    <location>
        <begin position="350"/>
        <end position="377"/>
    </location>
</feature>
<dbReference type="SMART" id="SM00388">
    <property type="entry name" value="HisKA"/>
    <property type="match status" value="1"/>
</dbReference>
<feature type="transmembrane region" description="Helical" evidence="7">
    <location>
        <begin position="266"/>
        <end position="285"/>
    </location>
</feature>
<keyword evidence="5" id="KW-0902">Two-component regulatory system</keyword>
<dbReference type="EC" id="2.7.13.3" evidence="2"/>
<reference evidence="9" key="1">
    <citation type="submission" date="2018-06" db="EMBL/GenBank/DDBJ databases">
        <authorList>
            <person name="Zhirakovskaya E."/>
        </authorList>
    </citation>
    <scope>NUCLEOTIDE SEQUENCE</scope>
</reference>
<dbReference type="InterPro" id="IPR050736">
    <property type="entry name" value="Sensor_HK_Regulatory"/>
</dbReference>
<dbReference type="Pfam" id="PF00672">
    <property type="entry name" value="HAMP"/>
    <property type="match status" value="1"/>
</dbReference>
<evidence type="ECO:0000256" key="3">
    <source>
        <dbReference type="ARBA" id="ARBA00022679"/>
    </source>
</evidence>
<keyword evidence="7" id="KW-0812">Transmembrane</keyword>
<dbReference type="SMART" id="SM00304">
    <property type="entry name" value="HAMP"/>
    <property type="match status" value="1"/>
</dbReference>
<feature type="domain" description="HAMP" evidence="8">
    <location>
        <begin position="287"/>
        <end position="341"/>
    </location>
</feature>
<evidence type="ECO:0000256" key="5">
    <source>
        <dbReference type="ARBA" id="ARBA00023012"/>
    </source>
</evidence>
<dbReference type="PANTHER" id="PTHR43711:SF26">
    <property type="entry name" value="SENSOR HISTIDINE KINASE RCSC"/>
    <property type="match status" value="1"/>
</dbReference>
<dbReference type="AlphaFoldDB" id="A0A3B0ZZ98"/>
<evidence type="ECO:0000256" key="4">
    <source>
        <dbReference type="ARBA" id="ARBA00022777"/>
    </source>
</evidence>
<evidence type="ECO:0000256" key="2">
    <source>
        <dbReference type="ARBA" id="ARBA00012438"/>
    </source>
</evidence>
<sequence>MIFNHRSLRFNATFSIFAMGGLSIVLAVLVTEIYRQFAIDSQRVAIEQVIGRQVDEVLGHMGQVVHSMGQSLQEDAGFRREFQTREVTALQRRLASQFHQYFVTAGILRPQYMAVYDLDFKLVTGTVADGLDNPATCSGLRGRAVSRQGASRLKSITELCLSAGRAHFSVLMPIGGLKVRGYLEIVVDPVFSLQTLEADLGMPVRIAHADGSAAYISGLWPADAQRRGAVASFTLVTAAGEEALTVSLAQDISAFESRLEMARNSLIVAVALLGLLLAMLMLYTLNQNALVPLQRLGEQLRNIRHDRKQLGQKVVEEGNAEVRLLAHGFNEMTDELKSLYDMLLARQYELQSEIHEREQAQQALQRHKDQLEELVQQRTHDLALARDAALEASHSKSQFLANMSHELRTPLNAVIGYSELLMDNARQRGEDKLAEDLCRIHTAGQHL</sequence>
<evidence type="ECO:0000256" key="1">
    <source>
        <dbReference type="ARBA" id="ARBA00000085"/>
    </source>
</evidence>
<evidence type="ECO:0000259" key="8">
    <source>
        <dbReference type="PROSITE" id="PS50885"/>
    </source>
</evidence>
<organism evidence="9">
    <name type="scientific">hydrothermal vent metagenome</name>
    <dbReference type="NCBI Taxonomy" id="652676"/>
    <lineage>
        <taxon>unclassified sequences</taxon>
        <taxon>metagenomes</taxon>
        <taxon>ecological metagenomes</taxon>
    </lineage>
</organism>
<dbReference type="Pfam" id="PF00512">
    <property type="entry name" value="HisKA"/>
    <property type="match status" value="1"/>
</dbReference>
<accession>A0A3B0ZZ98</accession>
<dbReference type="SUPFAM" id="SSF47384">
    <property type="entry name" value="Homodimeric domain of signal transducing histidine kinase"/>
    <property type="match status" value="1"/>
</dbReference>
<keyword evidence="7" id="KW-1133">Transmembrane helix</keyword>
<gene>
    <name evidence="9" type="ORF">MNBD_GAMMA20-1719</name>
</gene>
<feature type="non-terminal residue" evidence="9">
    <location>
        <position position="447"/>
    </location>
</feature>
<dbReference type="Gene3D" id="6.10.340.10">
    <property type="match status" value="1"/>
</dbReference>
<proteinExistence type="predicted"/>
<keyword evidence="6" id="KW-0175">Coiled coil</keyword>
<dbReference type="Gene3D" id="1.10.287.130">
    <property type="match status" value="1"/>
</dbReference>
<dbReference type="GO" id="GO:0016020">
    <property type="term" value="C:membrane"/>
    <property type="evidence" value="ECO:0007669"/>
    <property type="project" value="InterPro"/>
</dbReference>
<dbReference type="GO" id="GO:0000155">
    <property type="term" value="F:phosphorelay sensor kinase activity"/>
    <property type="evidence" value="ECO:0007669"/>
    <property type="project" value="InterPro"/>
</dbReference>
<dbReference type="CDD" id="cd00082">
    <property type="entry name" value="HisKA"/>
    <property type="match status" value="1"/>
</dbReference>
<evidence type="ECO:0000256" key="7">
    <source>
        <dbReference type="SAM" id="Phobius"/>
    </source>
</evidence>
<keyword evidence="7" id="KW-0472">Membrane</keyword>
<feature type="transmembrane region" description="Helical" evidence="7">
    <location>
        <begin position="12"/>
        <end position="34"/>
    </location>
</feature>
<keyword evidence="4" id="KW-0418">Kinase</keyword>
<name>A0A3B0ZZ98_9ZZZZ</name>
<evidence type="ECO:0000313" key="9">
    <source>
        <dbReference type="EMBL" id="VAW93223.1"/>
    </source>
</evidence>
<dbReference type="PROSITE" id="PS50885">
    <property type="entry name" value="HAMP"/>
    <property type="match status" value="1"/>
</dbReference>
<evidence type="ECO:0000256" key="6">
    <source>
        <dbReference type="SAM" id="Coils"/>
    </source>
</evidence>
<keyword evidence="3" id="KW-0808">Transferase</keyword>
<comment type="catalytic activity">
    <reaction evidence="1">
        <text>ATP + protein L-histidine = ADP + protein N-phospho-L-histidine.</text>
        <dbReference type="EC" id="2.7.13.3"/>
    </reaction>
</comment>